<evidence type="ECO:0000313" key="5">
    <source>
        <dbReference type="EMBL" id="NKZ09259.1"/>
    </source>
</evidence>
<dbReference type="SUPFAM" id="SSF56801">
    <property type="entry name" value="Acetyl-CoA synthetase-like"/>
    <property type="match status" value="1"/>
</dbReference>
<dbReference type="EMBL" id="JAAXPI010000147">
    <property type="protein sequence ID" value="NKZ09259.1"/>
    <property type="molecule type" value="Genomic_DNA"/>
</dbReference>
<proteinExistence type="predicted"/>
<keyword evidence="6" id="KW-1185">Reference proteome</keyword>
<feature type="domain" description="AMP-dependent synthetase/ligase" evidence="3">
    <location>
        <begin position="765"/>
        <end position="956"/>
    </location>
</feature>
<dbReference type="GO" id="GO:0017000">
    <property type="term" value="P:antibiotic biosynthetic process"/>
    <property type="evidence" value="ECO:0007669"/>
    <property type="project" value="UniProtKB-KW"/>
</dbReference>
<dbReference type="InterPro" id="IPR023213">
    <property type="entry name" value="CAT-like_dom_sf"/>
</dbReference>
<organism evidence="5 6">
    <name type="scientific">Actinomadura latina</name>
    <dbReference type="NCBI Taxonomy" id="163603"/>
    <lineage>
        <taxon>Bacteria</taxon>
        <taxon>Bacillati</taxon>
        <taxon>Actinomycetota</taxon>
        <taxon>Actinomycetes</taxon>
        <taxon>Streptosporangiales</taxon>
        <taxon>Thermomonosporaceae</taxon>
        <taxon>Actinomadura</taxon>
    </lineage>
</organism>
<dbReference type="NCBIfam" id="TIGR01720">
    <property type="entry name" value="NRPS-para261"/>
    <property type="match status" value="1"/>
</dbReference>
<dbReference type="RefSeq" id="WP_168444908.1">
    <property type="nucleotide sequence ID" value="NZ_JAAXPI010000147.1"/>
</dbReference>
<feature type="compositionally biased region" description="Gly residues" evidence="2">
    <location>
        <begin position="1010"/>
        <end position="1020"/>
    </location>
</feature>
<gene>
    <name evidence="5" type="ORF">HGB48_36820</name>
</gene>
<evidence type="ECO:0000259" key="3">
    <source>
        <dbReference type="Pfam" id="PF00501"/>
    </source>
</evidence>
<dbReference type="InterPro" id="IPR010060">
    <property type="entry name" value="NRPS_synth"/>
</dbReference>
<sequence>VPDRGIGYGLLRYLNTHTAHQLAQLPSPQIGFNYLGRFSTTDTSKDPRDQGWTQLPLLDEVSAEFDADMPVAHAIDINAVVTDTDQGPVLNASFTYATGVLAQEDVQELADLWTEALTDLARHAGETGAGGLTPSDLLMVSLTQPEIDALEARHPGLADVWPLTAMQSGLLFHVMMAGKEFDPYQMQFVLHLDGHVDPHRMRAAGQGLLDRYPNLRVAFAFGADGEPMQVVASDVVLPWREIDLRDVPEDDRAARLEDVLAADHGEHFDPAVAPLFRLTLIRTDDQSFELVVTSHHLMFDGWSLPLVMQDLMGLYGENGDVSALPRPRDYRDFLVWLSRQDREQSARAWSGELAGVTEPTLLAPQVRAAGNSGGIGRVEVGLSAEGARDLVRRATELGVTVNTVVQGAWAILLGQLTARDDVLFGMTVSGRPPAVAGVDAMVGLFINTLPVRVRCNPGDSLADVLTDLQNRQAALLDHHHHGLTEIQQDTGLRTLFDTVVVFESYPWDGAGNAMSEYGLTISRLRYSTGTHYAMTLMAAPEPLRMTMQYQRDVFEQVSVEQMADRYLRVLEQIIADPGTPVGAVEVLTAEERALVEQRPVEPAATAPRPPAVPRAANDPSLVPGMFEAAVTAAPDAVAVVTDTGPLTYAELDARANGLAFELIEHGAGPDRPVAVATRRPVESVVALLAVAKAGGVFLPVDAPDQVPAAAAVAVLTDHETAPALPETGVPRLYLDDPRTVSDRAPTDEDRLLPLRPQHLAYARSPHGAAVTHRNITDLAARMAERLGTGPGTRIASCPPAGSGMRIVEVLAALSTGGGLDLTSDPASPERRGTWTKTVVSTVPSAFTALLDRAPEGRVDADTVMFSGEEVPAELVGRVRAAIPGVRVLACYGRPETGLATTLSIPHSADLPATGAVPLGPALRDVQVLVLGPGLAPVPPRVTGELYIAGPGLGRGLLDAAAPTAARFVANPFDPAGGRMFRTGDLVRRTRSGELMYVGRSDGRRRDHGSRGGPGTGHRHP</sequence>
<dbReference type="InterPro" id="IPR042099">
    <property type="entry name" value="ANL_N_sf"/>
</dbReference>
<dbReference type="PANTHER" id="PTHR45398:SF1">
    <property type="entry name" value="ENZYME, PUTATIVE (JCVI)-RELATED"/>
    <property type="match status" value="1"/>
</dbReference>
<keyword evidence="1" id="KW-0045">Antibiotic biosynthesis</keyword>
<dbReference type="Gene3D" id="3.40.50.12780">
    <property type="entry name" value="N-terminal domain of ligase-like"/>
    <property type="match status" value="1"/>
</dbReference>
<dbReference type="Gene3D" id="3.30.559.10">
    <property type="entry name" value="Chloramphenicol acetyltransferase-like domain"/>
    <property type="match status" value="1"/>
</dbReference>
<dbReference type="PANTHER" id="PTHR45398">
    <property type="match status" value="1"/>
</dbReference>
<evidence type="ECO:0000256" key="2">
    <source>
        <dbReference type="SAM" id="MobiDB-lite"/>
    </source>
</evidence>
<feature type="non-terminal residue" evidence="5">
    <location>
        <position position="1"/>
    </location>
</feature>
<comment type="caution">
    <text evidence="5">The sequence shown here is derived from an EMBL/GenBank/DDBJ whole genome shotgun (WGS) entry which is preliminary data.</text>
</comment>
<dbReference type="GO" id="GO:0003824">
    <property type="term" value="F:catalytic activity"/>
    <property type="evidence" value="ECO:0007669"/>
    <property type="project" value="InterPro"/>
</dbReference>
<evidence type="ECO:0000313" key="6">
    <source>
        <dbReference type="Proteomes" id="UP000579250"/>
    </source>
</evidence>
<evidence type="ECO:0000259" key="4">
    <source>
        <dbReference type="Pfam" id="PF00668"/>
    </source>
</evidence>
<dbReference type="InterPro" id="IPR001242">
    <property type="entry name" value="Condensation_dom"/>
</dbReference>
<feature type="domain" description="AMP-dependent synthetase/ligase" evidence="3">
    <location>
        <begin position="626"/>
        <end position="719"/>
    </location>
</feature>
<reference evidence="5 6" key="1">
    <citation type="submission" date="2020-04" db="EMBL/GenBank/DDBJ databases">
        <title>MicrobeNet Type strains.</title>
        <authorList>
            <person name="Nicholson A.C."/>
        </authorList>
    </citation>
    <scope>NUCLEOTIDE SEQUENCE [LARGE SCALE GENOMIC DNA]</scope>
    <source>
        <strain evidence="5 6">ATCC BAA-277</strain>
    </source>
</reference>
<evidence type="ECO:0000256" key="1">
    <source>
        <dbReference type="ARBA" id="ARBA00023194"/>
    </source>
</evidence>
<dbReference type="AlphaFoldDB" id="A0A846Z831"/>
<dbReference type="SUPFAM" id="SSF52777">
    <property type="entry name" value="CoA-dependent acyltransferases"/>
    <property type="match status" value="3"/>
</dbReference>
<protein>
    <submittedName>
        <fullName evidence="5">AMP-binding protein</fullName>
    </submittedName>
</protein>
<dbReference type="Proteomes" id="UP000579250">
    <property type="component" value="Unassembled WGS sequence"/>
</dbReference>
<accession>A0A846Z831</accession>
<name>A0A846Z831_9ACTN</name>
<dbReference type="CDD" id="cd19543">
    <property type="entry name" value="DCL_NRPS"/>
    <property type="match status" value="1"/>
</dbReference>
<dbReference type="GO" id="GO:0008610">
    <property type="term" value="P:lipid biosynthetic process"/>
    <property type="evidence" value="ECO:0007669"/>
    <property type="project" value="UniProtKB-ARBA"/>
</dbReference>
<dbReference type="Pfam" id="PF00501">
    <property type="entry name" value="AMP-binding"/>
    <property type="match status" value="2"/>
</dbReference>
<dbReference type="Pfam" id="PF00668">
    <property type="entry name" value="Condensation"/>
    <property type="match status" value="1"/>
</dbReference>
<dbReference type="InterPro" id="IPR000873">
    <property type="entry name" value="AMP-dep_synth/lig_dom"/>
</dbReference>
<feature type="domain" description="Condensation" evidence="4">
    <location>
        <begin position="159"/>
        <end position="593"/>
    </location>
</feature>
<feature type="region of interest" description="Disordered" evidence="2">
    <location>
        <begin position="997"/>
        <end position="1020"/>
    </location>
</feature>
<dbReference type="Gene3D" id="3.30.559.30">
    <property type="entry name" value="Nonribosomal peptide synthetase, condensation domain"/>
    <property type="match status" value="2"/>
</dbReference>